<evidence type="ECO:0000256" key="1">
    <source>
        <dbReference type="ARBA" id="ARBA00010617"/>
    </source>
</evidence>
<dbReference type="EMBL" id="JAUJYO010000013">
    <property type="protein sequence ID" value="KAK1299792.1"/>
    <property type="molecule type" value="Genomic_DNA"/>
</dbReference>
<reference evidence="8" key="2">
    <citation type="submission" date="2023-06" db="EMBL/GenBank/DDBJ databases">
        <authorList>
            <person name="Ma L."/>
            <person name="Liu K.-W."/>
            <person name="Li Z."/>
            <person name="Hsiao Y.-Y."/>
            <person name="Qi Y."/>
            <person name="Fu T."/>
            <person name="Tang G."/>
            <person name="Zhang D."/>
            <person name="Sun W.-H."/>
            <person name="Liu D.-K."/>
            <person name="Li Y."/>
            <person name="Chen G.-Z."/>
            <person name="Liu X.-D."/>
            <person name="Liao X.-Y."/>
            <person name="Jiang Y.-T."/>
            <person name="Yu X."/>
            <person name="Hao Y."/>
            <person name="Huang J."/>
            <person name="Zhao X.-W."/>
            <person name="Ke S."/>
            <person name="Chen Y.-Y."/>
            <person name="Wu W.-L."/>
            <person name="Hsu J.-L."/>
            <person name="Lin Y.-F."/>
            <person name="Huang M.-D."/>
            <person name="Li C.-Y."/>
            <person name="Huang L."/>
            <person name="Wang Z.-W."/>
            <person name="Zhao X."/>
            <person name="Zhong W.-Y."/>
            <person name="Peng D.-H."/>
            <person name="Ahmad S."/>
            <person name="Lan S."/>
            <person name="Zhang J.-S."/>
            <person name="Tsai W.-C."/>
            <person name="Van De Peer Y."/>
            <person name="Liu Z.-J."/>
        </authorList>
    </citation>
    <scope>NUCLEOTIDE SEQUENCE</scope>
    <source>
        <strain evidence="8">CP</strain>
        <tissue evidence="8">Leaves</tissue>
    </source>
</reference>
<evidence type="ECO:0000256" key="2">
    <source>
        <dbReference type="ARBA" id="ARBA00022723"/>
    </source>
</evidence>
<dbReference type="GO" id="GO:0005506">
    <property type="term" value="F:iron ion binding"/>
    <property type="evidence" value="ECO:0007669"/>
    <property type="project" value="InterPro"/>
</dbReference>
<evidence type="ECO:0000313" key="8">
    <source>
        <dbReference type="EMBL" id="KAK1299792.1"/>
    </source>
</evidence>
<evidence type="ECO:0000256" key="3">
    <source>
        <dbReference type="ARBA" id="ARBA00023002"/>
    </source>
</evidence>
<dbReference type="FunFam" id="1.10.630.10:FF:000007">
    <property type="entry name" value="Cytochrome P450 76C4"/>
    <property type="match status" value="1"/>
</dbReference>
<name>A0AAV9DFY0_ACOCL</name>
<feature type="binding site" description="axial binding residue" evidence="5">
    <location>
        <position position="444"/>
    </location>
    <ligand>
        <name>heme</name>
        <dbReference type="ChEBI" id="CHEBI:30413"/>
    </ligand>
    <ligandPart>
        <name>Fe</name>
        <dbReference type="ChEBI" id="CHEBI:18248"/>
    </ligandPart>
</feature>
<proteinExistence type="inferred from homology"/>
<keyword evidence="7" id="KW-0472">Membrane</keyword>
<keyword evidence="7" id="KW-1133">Transmembrane helix</keyword>
<dbReference type="InterPro" id="IPR017972">
    <property type="entry name" value="Cyt_P450_CS"/>
</dbReference>
<dbReference type="GO" id="GO:0051502">
    <property type="term" value="P:diterpene phytoalexin biosynthetic process"/>
    <property type="evidence" value="ECO:0007669"/>
    <property type="project" value="UniProtKB-ARBA"/>
</dbReference>
<reference evidence="8" key="1">
    <citation type="journal article" date="2023" name="Nat. Commun.">
        <title>Diploid and tetraploid genomes of Acorus and the evolution of monocots.</title>
        <authorList>
            <person name="Ma L."/>
            <person name="Liu K.W."/>
            <person name="Li Z."/>
            <person name="Hsiao Y.Y."/>
            <person name="Qi Y."/>
            <person name="Fu T."/>
            <person name="Tang G.D."/>
            <person name="Zhang D."/>
            <person name="Sun W.H."/>
            <person name="Liu D.K."/>
            <person name="Li Y."/>
            <person name="Chen G.Z."/>
            <person name="Liu X.D."/>
            <person name="Liao X.Y."/>
            <person name="Jiang Y.T."/>
            <person name="Yu X."/>
            <person name="Hao Y."/>
            <person name="Huang J."/>
            <person name="Zhao X.W."/>
            <person name="Ke S."/>
            <person name="Chen Y.Y."/>
            <person name="Wu W.L."/>
            <person name="Hsu J.L."/>
            <person name="Lin Y.F."/>
            <person name="Huang M.D."/>
            <person name="Li C.Y."/>
            <person name="Huang L."/>
            <person name="Wang Z.W."/>
            <person name="Zhao X."/>
            <person name="Zhong W.Y."/>
            <person name="Peng D.H."/>
            <person name="Ahmad S."/>
            <person name="Lan S."/>
            <person name="Zhang J.S."/>
            <person name="Tsai W.C."/>
            <person name="Van de Peer Y."/>
            <person name="Liu Z.J."/>
        </authorList>
    </citation>
    <scope>NUCLEOTIDE SEQUENCE</scope>
    <source>
        <strain evidence="8">CP</strain>
    </source>
</reference>
<dbReference type="SUPFAM" id="SSF48264">
    <property type="entry name" value="Cytochrome P450"/>
    <property type="match status" value="1"/>
</dbReference>
<dbReference type="GO" id="GO:0016709">
    <property type="term" value="F:oxidoreductase activity, acting on paired donors, with incorporation or reduction of molecular oxygen, NAD(P)H as one donor, and incorporation of one atom of oxygen"/>
    <property type="evidence" value="ECO:0007669"/>
    <property type="project" value="UniProtKB-ARBA"/>
</dbReference>
<comment type="cofactor">
    <cofactor evidence="5">
        <name>heme</name>
        <dbReference type="ChEBI" id="CHEBI:30413"/>
    </cofactor>
</comment>
<sequence>MQMASHLFTWLALGCTTTYFLLFFLLLRHRPRRKSQLPNLPPGPAPLPIIGILHKLGDRPHISLAELSKHHGPLMSLRLGHVTTIVASSPAVAREILQKNDQHIASRFVPDAVHAFDHDKRSLAWSPMNYFWRHLRRISATQLFTNERLDKNQGLRRAKVQELLDHVRSCCSEGLPVDIGRAAFVTVINLISNTVFSVDLVGLNSESSHEFKETVWAILVETGRPNLSDYFPVLRWMDLQGRRRRQRANFHKLYVFFDEMIDNRLRHASANATCRDFLDVLLQSLQRSEIDRVTIKSLLTDIFVAGSDTSSSTVEWAMAELLHNPKAMARAQAELSEIIGFGNHIEESDIVRLPYLQSIVKETLRLHPPAPFLLPRKAEDDVDVGGFTVPKHAQVLVNVWAIGRDTSVWEDPNKFNPARFMGSGLNYRGKNFELIPFGSGCRTCPGLPLADRMVHSMLASLLSSFHWSLPEEMSSRDMDMSDMFGLTLTKAIPLLAVPTRY</sequence>
<keyword evidence="2 5" id="KW-0479">Metal-binding</keyword>
<dbReference type="AlphaFoldDB" id="A0AAV9DFY0"/>
<accession>A0AAV9DFY0</accession>
<feature type="transmembrane region" description="Helical" evidence="7">
    <location>
        <begin position="6"/>
        <end position="27"/>
    </location>
</feature>
<keyword evidence="3 6" id="KW-0560">Oxidoreductase</keyword>
<dbReference type="InterPro" id="IPR036396">
    <property type="entry name" value="Cyt_P450_sf"/>
</dbReference>
<dbReference type="InterPro" id="IPR002401">
    <property type="entry name" value="Cyt_P450_E_grp-I"/>
</dbReference>
<dbReference type="PRINTS" id="PR00463">
    <property type="entry name" value="EP450I"/>
</dbReference>
<evidence type="ECO:0000256" key="4">
    <source>
        <dbReference type="ARBA" id="ARBA00023004"/>
    </source>
</evidence>
<dbReference type="Proteomes" id="UP001180020">
    <property type="component" value="Unassembled WGS sequence"/>
</dbReference>
<dbReference type="InterPro" id="IPR001128">
    <property type="entry name" value="Cyt_P450"/>
</dbReference>
<dbReference type="Pfam" id="PF00067">
    <property type="entry name" value="p450"/>
    <property type="match status" value="1"/>
</dbReference>
<evidence type="ECO:0000256" key="7">
    <source>
        <dbReference type="SAM" id="Phobius"/>
    </source>
</evidence>
<protein>
    <submittedName>
        <fullName evidence="8">Geraniol 8-hydroxylase</fullName>
    </submittedName>
</protein>
<dbReference type="PRINTS" id="PR00385">
    <property type="entry name" value="P450"/>
</dbReference>
<keyword evidence="7" id="KW-0812">Transmembrane</keyword>
<organism evidence="8 9">
    <name type="scientific">Acorus calamus</name>
    <name type="common">Sweet flag</name>
    <dbReference type="NCBI Taxonomy" id="4465"/>
    <lineage>
        <taxon>Eukaryota</taxon>
        <taxon>Viridiplantae</taxon>
        <taxon>Streptophyta</taxon>
        <taxon>Embryophyta</taxon>
        <taxon>Tracheophyta</taxon>
        <taxon>Spermatophyta</taxon>
        <taxon>Magnoliopsida</taxon>
        <taxon>Liliopsida</taxon>
        <taxon>Acoraceae</taxon>
        <taxon>Acorus</taxon>
    </lineage>
</organism>
<dbReference type="PANTHER" id="PTHR47950:SF48">
    <property type="entry name" value="CYTOCHROME P450 FAMILY PROTEIN, EXPRESSED"/>
    <property type="match status" value="1"/>
</dbReference>
<gene>
    <name evidence="8" type="primary">CYP76B10</name>
    <name evidence="8" type="ORF">QJS10_CPB13g01672</name>
</gene>
<evidence type="ECO:0000256" key="6">
    <source>
        <dbReference type="RuleBase" id="RU000461"/>
    </source>
</evidence>
<dbReference type="PROSITE" id="PS00086">
    <property type="entry name" value="CYTOCHROME_P450"/>
    <property type="match status" value="1"/>
</dbReference>
<comment type="caution">
    <text evidence="8">The sequence shown here is derived from an EMBL/GenBank/DDBJ whole genome shotgun (WGS) entry which is preliminary data.</text>
</comment>
<keyword evidence="6" id="KW-0503">Monooxygenase</keyword>
<keyword evidence="9" id="KW-1185">Reference proteome</keyword>
<dbReference type="PANTHER" id="PTHR47950">
    <property type="entry name" value="CYTOCHROME P450, FAMILY 76, SUBFAMILY C, POLYPEPTIDE 5-RELATED"/>
    <property type="match status" value="1"/>
</dbReference>
<comment type="similarity">
    <text evidence="1 6">Belongs to the cytochrome P450 family.</text>
</comment>
<evidence type="ECO:0000256" key="5">
    <source>
        <dbReference type="PIRSR" id="PIRSR602401-1"/>
    </source>
</evidence>
<dbReference type="Gene3D" id="1.10.630.10">
    <property type="entry name" value="Cytochrome P450"/>
    <property type="match status" value="1"/>
</dbReference>
<keyword evidence="4 5" id="KW-0408">Iron</keyword>
<dbReference type="GO" id="GO:0020037">
    <property type="term" value="F:heme binding"/>
    <property type="evidence" value="ECO:0007669"/>
    <property type="project" value="InterPro"/>
</dbReference>
<keyword evidence="5 6" id="KW-0349">Heme</keyword>
<evidence type="ECO:0000313" key="9">
    <source>
        <dbReference type="Proteomes" id="UP001180020"/>
    </source>
</evidence>
<dbReference type="CDD" id="cd11073">
    <property type="entry name" value="CYP76-like"/>
    <property type="match status" value="1"/>
</dbReference>